<proteinExistence type="predicted"/>
<feature type="transmembrane region" description="Helical" evidence="2">
    <location>
        <begin position="502"/>
        <end position="525"/>
    </location>
</feature>
<feature type="domain" description="Beta-lactamase-related" evidence="3">
    <location>
        <begin position="80"/>
        <end position="382"/>
    </location>
</feature>
<dbReference type="InterPro" id="IPR012338">
    <property type="entry name" value="Beta-lactam/transpept-like"/>
</dbReference>
<keyword evidence="2" id="KW-1133">Transmembrane helix</keyword>
<dbReference type="PANTHER" id="PTHR46825">
    <property type="entry name" value="D-ALANYL-D-ALANINE-CARBOXYPEPTIDASE/ENDOPEPTIDASE AMPH"/>
    <property type="match status" value="1"/>
</dbReference>
<evidence type="ECO:0000256" key="2">
    <source>
        <dbReference type="SAM" id="Phobius"/>
    </source>
</evidence>
<dbReference type="Proteomes" id="UP000291591">
    <property type="component" value="Unassembled WGS sequence"/>
</dbReference>
<dbReference type="Pfam" id="PF00144">
    <property type="entry name" value="Beta-lactamase"/>
    <property type="match status" value="1"/>
</dbReference>
<protein>
    <submittedName>
        <fullName evidence="4">CubicO group peptidase (Beta-lactamase class C family)</fullName>
    </submittedName>
</protein>
<feature type="transmembrane region" description="Helical" evidence="2">
    <location>
        <begin position="403"/>
        <end position="423"/>
    </location>
</feature>
<sequence length="526" mass="53788">MQNVITEYRNHMVATSESSPSVPGPPDPVRSGPVRFAVPAVAVLLALVLGALLAPFPASIGDERTGDPDLAARLRAASEPGQVGLAAAEIGPGGTVSAAIGDDGHGDPLRADAPMEIGSITKTFTGAVLADLVRQGVVRPDDRVRDLVPDRPWRDGGGGDATLAELASHRSGLPRLPVSLGGIVRNYGYTLFGINPYDATPDDTFAAADEATPSGRGEVQYSNLGISLLGHALATRTGTPYPELLRIHVTAPLGLAATAVPAQDPPAGAAIGHDETGRPVQDWISPGDAPAGSGVFSTAADMAVYARAMMDGWAPGADAATPRWDAGSLGRIGYAWYTLERGGRTLLWKNGGSGGMSSSILVDPEQRRAVVVLGNSNASVDDTAFRLIGAPAPSGLSSLLEPAALIATAAATILPVFTGAWFLATVRGGWGRRASGTVRRSRVVGAAGSTLLGFTAAFVLGAVSWLFAPFWLVGCALAGAGAGIAVLRWRQLDPDRGDGSRSRWIGAVGTVVVGLALAVGVSGVFV</sequence>
<dbReference type="PANTHER" id="PTHR46825:SF9">
    <property type="entry name" value="BETA-LACTAMASE-RELATED DOMAIN-CONTAINING PROTEIN"/>
    <property type="match status" value="1"/>
</dbReference>
<dbReference type="EMBL" id="SHKL01000001">
    <property type="protein sequence ID" value="RZT86270.1"/>
    <property type="molecule type" value="Genomic_DNA"/>
</dbReference>
<reference evidence="4 5" key="1">
    <citation type="submission" date="2019-02" db="EMBL/GenBank/DDBJ databases">
        <title>Sequencing the genomes of 1000 actinobacteria strains.</title>
        <authorList>
            <person name="Klenk H.-P."/>
        </authorList>
    </citation>
    <scope>NUCLEOTIDE SEQUENCE [LARGE SCALE GENOMIC DNA]</scope>
    <source>
        <strain evidence="4 5">DSM 45779</strain>
    </source>
</reference>
<keyword evidence="2" id="KW-0812">Transmembrane</keyword>
<feature type="transmembrane region" description="Helical" evidence="2">
    <location>
        <begin position="36"/>
        <end position="56"/>
    </location>
</feature>
<name>A0A4V2FQW0_PSEST</name>
<dbReference type="AlphaFoldDB" id="A0A4V2FQW0"/>
<evidence type="ECO:0000256" key="1">
    <source>
        <dbReference type="SAM" id="MobiDB-lite"/>
    </source>
</evidence>
<organism evidence="4 5">
    <name type="scientific">Pseudonocardia sediminis</name>
    <dbReference type="NCBI Taxonomy" id="1397368"/>
    <lineage>
        <taxon>Bacteria</taxon>
        <taxon>Bacillati</taxon>
        <taxon>Actinomycetota</taxon>
        <taxon>Actinomycetes</taxon>
        <taxon>Pseudonocardiales</taxon>
        <taxon>Pseudonocardiaceae</taxon>
        <taxon>Pseudonocardia</taxon>
    </lineage>
</organism>
<evidence type="ECO:0000259" key="3">
    <source>
        <dbReference type="Pfam" id="PF00144"/>
    </source>
</evidence>
<dbReference type="InterPro" id="IPR050491">
    <property type="entry name" value="AmpC-like"/>
</dbReference>
<comment type="caution">
    <text evidence="4">The sequence shown here is derived from an EMBL/GenBank/DDBJ whole genome shotgun (WGS) entry which is preliminary data.</text>
</comment>
<feature type="transmembrane region" description="Helical" evidence="2">
    <location>
        <begin position="443"/>
        <end position="464"/>
    </location>
</feature>
<evidence type="ECO:0000313" key="4">
    <source>
        <dbReference type="EMBL" id="RZT86270.1"/>
    </source>
</evidence>
<feature type="transmembrane region" description="Helical" evidence="2">
    <location>
        <begin position="470"/>
        <end position="490"/>
    </location>
</feature>
<evidence type="ECO:0000313" key="5">
    <source>
        <dbReference type="Proteomes" id="UP000291591"/>
    </source>
</evidence>
<dbReference type="InterPro" id="IPR001466">
    <property type="entry name" value="Beta-lactam-related"/>
</dbReference>
<gene>
    <name evidence="4" type="ORF">EV383_3162</name>
</gene>
<keyword evidence="5" id="KW-1185">Reference proteome</keyword>
<feature type="region of interest" description="Disordered" evidence="1">
    <location>
        <begin position="9"/>
        <end position="29"/>
    </location>
</feature>
<dbReference type="Gene3D" id="3.40.710.10">
    <property type="entry name" value="DD-peptidase/beta-lactamase superfamily"/>
    <property type="match status" value="1"/>
</dbReference>
<dbReference type="SUPFAM" id="SSF56601">
    <property type="entry name" value="beta-lactamase/transpeptidase-like"/>
    <property type="match status" value="1"/>
</dbReference>
<keyword evidence="2" id="KW-0472">Membrane</keyword>
<accession>A0A4V2FQW0</accession>